<dbReference type="EMBL" id="JNVN01001656">
    <property type="protein sequence ID" value="KHJ33044.1"/>
    <property type="molecule type" value="Genomic_DNA"/>
</dbReference>
<protein>
    <submittedName>
        <fullName evidence="1">Uncharacterized protein</fullName>
    </submittedName>
</protein>
<comment type="caution">
    <text evidence="1">The sequence shown here is derived from an EMBL/GenBank/DDBJ whole genome shotgun (WGS) entry which is preliminary data.</text>
</comment>
<sequence length="93" mass="10184">MTSGVMKVQLPQTKLTGNATAQGLKSGSHASIKLSPKMEKGNIEDSFRNFKLDELSEDPITSDMNLSMTNQSLQYQILNGCQGVPECMLNSFK</sequence>
<accession>A0A0B1P8P5</accession>
<proteinExistence type="predicted"/>
<dbReference type="Proteomes" id="UP000030854">
    <property type="component" value="Unassembled WGS sequence"/>
</dbReference>
<keyword evidence="2" id="KW-1185">Reference proteome</keyword>
<organism evidence="1 2">
    <name type="scientific">Uncinula necator</name>
    <name type="common">Grape powdery mildew</name>
    <dbReference type="NCBI Taxonomy" id="52586"/>
    <lineage>
        <taxon>Eukaryota</taxon>
        <taxon>Fungi</taxon>
        <taxon>Dikarya</taxon>
        <taxon>Ascomycota</taxon>
        <taxon>Pezizomycotina</taxon>
        <taxon>Leotiomycetes</taxon>
        <taxon>Erysiphales</taxon>
        <taxon>Erysiphaceae</taxon>
        <taxon>Erysiphe</taxon>
    </lineage>
</organism>
<evidence type="ECO:0000313" key="1">
    <source>
        <dbReference type="EMBL" id="KHJ33044.1"/>
    </source>
</evidence>
<dbReference type="HOGENOM" id="CLU_2401313_0_0_1"/>
<gene>
    <name evidence="1" type="ORF">EV44_g3613</name>
</gene>
<name>A0A0B1P8P5_UNCNE</name>
<reference evidence="1 2" key="1">
    <citation type="journal article" date="2014" name="BMC Genomics">
        <title>Adaptive genomic structural variation in the grape powdery mildew pathogen, Erysiphe necator.</title>
        <authorList>
            <person name="Jones L."/>
            <person name="Riaz S."/>
            <person name="Morales-Cruz A."/>
            <person name="Amrine K.C."/>
            <person name="McGuire B."/>
            <person name="Gubler W.D."/>
            <person name="Walker M.A."/>
            <person name="Cantu D."/>
        </authorList>
    </citation>
    <scope>NUCLEOTIDE SEQUENCE [LARGE SCALE GENOMIC DNA]</scope>
    <source>
        <strain evidence="2">c</strain>
    </source>
</reference>
<dbReference type="AlphaFoldDB" id="A0A0B1P8P5"/>
<evidence type="ECO:0000313" key="2">
    <source>
        <dbReference type="Proteomes" id="UP000030854"/>
    </source>
</evidence>